<feature type="region of interest" description="Disordered" evidence="1">
    <location>
        <begin position="1"/>
        <end position="22"/>
    </location>
</feature>
<feature type="compositionally biased region" description="Basic and acidic residues" evidence="1">
    <location>
        <begin position="83"/>
        <end position="103"/>
    </location>
</feature>
<feature type="compositionally biased region" description="Basic and acidic residues" evidence="1">
    <location>
        <begin position="127"/>
        <end position="140"/>
    </location>
</feature>
<feature type="compositionally biased region" description="Polar residues" evidence="1">
    <location>
        <begin position="158"/>
        <end position="171"/>
    </location>
</feature>
<dbReference type="AlphaFoldDB" id="A0A9Q1MU81"/>
<reference evidence="3" key="1">
    <citation type="journal article" date="2023" name="Proc. Natl. Acad. Sci. U.S.A.">
        <title>Genomic and structural basis for evolution of tropane alkaloid biosynthesis.</title>
        <authorList>
            <person name="Wanga Y.-J."/>
            <person name="Taina T."/>
            <person name="Yua J.-Y."/>
            <person name="Lia J."/>
            <person name="Xua B."/>
            <person name="Chenc J."/>
            <person name="D'Auriad J.C."/>
            <person name="Huanga J.-P."/>
            <person name="Huanga S.-X."/>
        </authorList>
    </citation>
    <scope>NUCLEOTIDE SEQUENCE [LARGE SCALE GENOMIC DNA]</scope>
    <source>
        <strain evidence="3">cv. KIB-2019</strain>
    </source>
</reference>
<proteinExistence type="predicted"/>
<name>A0A9Q1MU81_9SOLA</name>
<dbReference type="EMBL" id="JAJAGQ010000003">
    <property type="protein sequence ID" value="KAJ8568685.1"/>
    <property type="molecule type" value="Genomic_DNA"/>
</dbReference>
<organism evidence="2 3">
    <name type="scientific">Anisodus acutangulus</name>
    <dbReference type="NCBI Taxonomy" id="402998"/>
    <lineage>
        <taxon>Eukaryota</taxon>
        <taxon>Viridiplantae</taxon>
        <taxon>Streptophyta</taxon>
        <taxon>Embryophyta</taxon>
        <taxon>Tracheophyta</taxon>
        <taxon>Spermatophyta</taxon>
        <taxon>Magnoliopsida</taxon>
        <taxon>eudicotyledons</taxon>
        <taxon>Gunneridae</taxon>
        <taxon>Pentapetalae</taxon>
        <taxon>asterids</taxon>
        <taxon>lamiids</taxon>
        <taxon>Solanales</taxon>
        <taxon>Solanaceae</taxon>
        <taxon>Solanoideae</taxon>
        <taxon>Hyoscyameae</taxon>
        <taxon>Anisodus</taxon>
    </lineage>
</organism>
<keyword evidence="3" id="KW-1185">Reference proteome</keyword>
<feature type="region of interest" description="Disordered" evidence="1">
    <location>
        <begin position="37"/>
        <end position="200"/>
    </location>
</feature>
<evidence type="ECO:0000313" key="2">
    <source>
        <dbReference type="EMBL" id="KAJ8568685.1"/>
    </source>
</evidence>
<feature type="compositionally biased region" description="Polar residues" evidence="1">
    <location>
        <begin position="181"/>
        <end position="200"/>
    </location>
</feature>
<dbReference type="Proteomes" id="UP001152561">
    <property type="component" value="Unassembled WGS sequence"/>
</dbReference>
<sequence length="263" mass="29909">MEKGKAREEGNKPVVQQSLSDGVFKNEKLIYENWNVVHNRKNKGPNNEPKQLEKGKQGEQGNINTAGKRKKAAQSTSTANKFESLKDLTEEQQRDLVVPDKDNNVTQVQQDKKSRKIKETINTGIENNHKEQEINDEHQSNEPARIQQHGMNKEVEQVDSQTKNNEQQQVADNLVEDIFQQPEQELTQPAASSNMKQSQDQEIKAISIEYTIESESNKGETNRQLGANIQTISTYKSDEQQQGRMAREVDIGDDNDLETPLQL</sequence>
<accession>A0A9Q1MU81</accession>
<comment type="caution">
    <text evidence="2">The sequence shown here is derived from an EMBL/GenBank/DDBJ whole genome shotgun (WGS) entry which is preliminary data.</text>
</comment>
<feature type="region of interest" description="Disordered" evidence="1">
    <location>
        <begin position="233"/>
        <end position="263"/>
    </location>
</feature>
<protein>
    <submittedName>
        <fullName evidence="2">Uncharacterized protein</fullName>
    </submittedName>
</protein>
<gene>
    <name evidence="2" type="ORF">K7X08_028218</name>
</gene>
<evidence type="ECO:0000256" key="1">
    <source>
        <dbReference type="SAM" id="MobiDB-lite"/>
    </source>
</evidence>
<feature type="compositionally biased region" description="Basic and acidic residues" evidence="1">
    <location>
        <begin position="1"/>
        <end position="11"/>
    </location>
</feature>
<feature type="compositionally biased region" description="Basic and acidic residues" evidence="1">
    <location>
        <begin position="236"/>
        <end position="250"/>
    </location>
</feature>
<evidence type="ECO:0000313" key="3">
    <source>
        <dbReference type="Proteomes" id="UP001152561"/>
    </source>
</evidence>